<dbReference type="InterPro" id="IPR036709">
    <property type="entry name" value="Autotransporte_beta_dom_sf"/>
</dbReference>
<name>A0A7X3MX60_9HYPH</name>
<accession>A0A7X3MX60</accession>
<reference evidence="1 2" key="1">
    <citation type="submission" date="2019-12" db="EMBL/GenBank/DDBJ databases">
        <authorList>
            <person name="Yuan C.-G."/>
        </authorList>
    </citation>
    <scope>NUCLEOTIDE SEQUENCE [LARGE SCALE GENOMIC DNA]</scope>
    <source>
        <strain evidence="1 2">KCTC 23863</strain>
    </source>
</reference>
<gene>
    <name evidence="1" type="ORF">GR328_26425</name>
</gene>
<feature type="non-terminal residue" evidence="1">
    <location>
        <position position="1"/>
    </location>
</feature>
<reference evidence="1 2" key="2">
    <citation type="submission" date="2020-01" db="EMBL/GenBank/DDBJ databases">
        <title>Microvirga sp. nov., an arsenate reduction bacterium isolated from Tibet hotspring sediments.</title>
        <authorList>
            <person name="Xian W.-D."/>
            <person name="Li W.-J."/>
        </authorList>
    </citation>
    <scope>NUCLEOTIDE SEQUENCE [LARGE SCALE GENOMIC DNA]</scope>
    <source>
        <strain evidence="1 2">KCTC 23863</strain>
    </source>
</reference>
<proteinExistence type="predicted"/>
<dbReference type="AlphaFoldDB" id="A0A7X3MX60"/>
<organism evidence="1 2">
    <name type="scientific">Microvirga makkahensis</name>
    <dbReference type="NCBI Taxonomy" id="1128670"/>
    <lineage>
        <taxon>Bacteria</taxon>
        <taxon>Pseudomonadati</taxon>
        <taxon>Pseudomonadota</taxon>
        <taxon>Alphaproteobacteria</taxon>
        <taxon>Hyphomicrobiales</taxon>
        <taxon>Methylobacteriaceae</taxon>
        <taxon>Microvirga</taxon>
    </lineage>
</organism>
<dbReference type="Gene3D" id="2.40.128.130">
    <property type="entry name" value="Autotransporter beta-domain"/>
    <property type="match status" value="1"/>
</dbReference>
<keyword evidence="2" id="KW-1185">Reference proteome</keyword>
<evidence type="ECO:0000313" key="1">
    <source>
        <dbReference type="EMBL" id="MXQ14906.1"/>
    </source>
</evidence>
<dbReference type="GO" id="GO:0019867">
    <property type="term" value="C:outer membrane"/>
    <property type="evidence" value="ECO:0007669"/>
    <property type="project" value="InterPro"/>
</dbReference>
<protein>
    <submittedName>
        <fullName evidence="1">Autotransporter outer membrane beta-barrel domain-containing protein</fullName>
    </submittedName>
</protein>
<sequence>RNALVAEAGLDWQINKDMALGVSYSGQIGARTQEHAVKGNFTWRFETR</sequence>
<comment type="caution">
    <text evidence="1">The sequence shown here is derived from an EMBL/GenBank/DDBJ whole genome shotgun (WGS) entry which is preliminary data.</text>
</comment>
<dbReference type="NCBIfam" id="TIGR01414">
    <property type="entry name" value="autotrans_barl"/>
    <property type="match status" value="1"/>
</dbReference>
<dbReference type="SUPFAM" id="SSF103515">
    <property type="entry name" value="Autotransporter"/>
    <property type="match status" value="1"/>
</dbReference>
<dbReference type="InterPro" id="IPR006315">
    <property type="entry name" value="OM_autotransptr_brl_dom"/>
</dbReference>
<dbReference type="Proteomes" id="UP000436483">
    <property type="component" value="Unassembled WGS sequence"/>
</dbReference>
<evidence type="ECO:0000313" key="2">
    <source>
        <dbReference type="Proteomes" id="UP000436483"/>
    </source>
</evidence>
<dbReference type="EMBL" id="WURB01000064">
    <property type="protein sequence ID" value="MXQ14906.1"/>
    <property type="molecule type" value="Genomic_DNA"/>
</dbReference>
<dbReference type="OrthoDB" id="7195851at2"/>